<dbReference type="SUPFAM" id="SSF46785">
    <property type="entry name" value="Winged helix' DNA-binding domain"/>
    <property type="match status" value="1"/>
</dbReference>
<feature type="domain" description="HTH crp-type" evidence="5">
    <location>
        <begin position="130"/>
        <end position="195"/>
    </location>
</feature>
<evidence type="ECO:0000256" key="2">
    <source>
        <dbReference type="ARBA" id="ARBA00023125"/>
    </source>
</evidence>
<dbReference type="InterPro" id="IPR014710">
    <property type="entry name" value="RmlC-like_jellyroll"/>
</dbReference>
<dbReference type="InterPro" id="IPR050397">
    <property type="entry name" value="Env_Response_Regulators"/>
</dbReference>
<dbReference type="GO" id="GO:0005829">
    <property type="term" value="C:cytosol"/>
    <property type="evidence" value="ECO:0007669"/>
    <property type="project" value="TreeGrafter"/>
</dbReference>
<keyword evidence="1" id="KW-0805">Transcription regulation</keyword>
<evidence type="ECO:0000256" key="3">
    <source>
        <dbReference type="ARBA" id="ARBA00023163"/>
    </source>
</evidence>
<organism evidence="6 7">
    <name type="scientific">Kordia antarctica</name>
    <dbReference type="NCBI Taxonomy" id="1218801"/>
    <lineage>
        <taxon>Bacteria</taxon>
        <taxon>Pseudomonadati</taxon>
        <taxon>Bacteroidota</taxon>
        <taxon>Flavobacteriia</taxon>
        <taxon>Flavobacteriales</taxon>
        <taxon>Flavobacteriaceae</taxon>
        <taxon>Kordia</taxon>
    </lineage>
</organism>
<name>A0A7L4ZGP7_9FLAO</name>
<dbReference type="InterPro" id="IPR000595">
    <property type="entry name" value="cNMP-bd_dom"/>
</dbReference>
<evidence type="ECO:0000256" key="1">
    <source>
        <dbReference type="ARBA" id="ARBA00023015"/>
    </source>
</evidence>
<dbReference type="InterPro" id="IPR012318">
    <property type="entry name" value="HTH_CRP"/>
</dbReference>
<dbReference type="GO" id="GO:0003677">
    <property type="term" value="F:DNA binding"/>
    <property type="evidence" value="ECO:0007669"/>
    <property type="project" value="UniProtKB-KW"/>
</dbReference>
<sequence>MISKEKLLDFDATVVEFAKNELIFSVQQQALFYYQIKEGVVKIYNTTDDGKEFTQGIFETSQSFGEPPLFGNFPYPASAIATEKTTLYRLPKAAFFKLLEANFDVHIKFTQNLCNRLRYKSMIMKEVSVHKPEHRILALLKHLKAESKVTSDYLVKLTRQQIADLTGLRVETVIRAIKNLEETDDLKRIARKVYL</sequence>
<dbReference type="PANTHER" id="PTHR24567">
    <property type="entry name" value="CRP FAMILY TRANSCRIPTIONAL REGULATORY PROTEIN"/>
    <property type="match status" value="1"/>
</dbReference>
<dbReference type="PRINTS" id="PR00034">
    <property type="entry name" value="HTHCRP"/>
</dbReference>
<reference evidence="6 7" key="1">
    <citation type="journal article" date="2013" name="Int. J. Syst. Evol. Microbiol.">
        <title>Kordia antarctica sp. nov., isolated from Antarctic seawater.</title>
        <authorList>
            <person name="Baek K."/>
            <person name="Choi A."/>
            <person name="Kang I."/>
            <person name="Lee K."/>
            <person name="Cho J.C."/>
        </authorList>
    </citation>
    <scope>NUCLEOTIDE SEQUENCE [LARGE SCALE GENOMIC DNA]</scope>
    <source>
        <strain evidence="6 7">IMCC3317</strain>
    </source>
</reference>
<feature type="domain" description="Cyclic nucleotide-binding" evidence="4">
    <location>
        <begin position="17"/>
        <end position="116"/>
    </location>
</feature>
<gene>
    <name evidence="6" type="primary">crp</name>
    <name evidence="6" type="ORF">IMCC3317_10370</name>
</gene>
<evidence type="ECO:0000313" key="7">
    <source>
        <dbReference type="Proteomes" id="UP000464657"/>
    </source>
</evidence>
<dbReference type="GO" id="GO:0003700">
    <property type="term" value="F:DNA-binding transcription factor activity"/>
    <property type="evidence" value="ECO:0007669"/>
    <property type="project" value="TreeGrafter"/>
</dbReference>
<dbReference type="Proteomes" id="UP000464657">
    <property type="component" value="Chromosome"/>
</dbReference>
<dbReference type="SUPFAM" id="SSF51206">
    <property type="entry name" value="cAMP-binding domain-like"/>
    <property type="match status" value="1"/>
</dbReference>
<dbReference type="OrthoDB" id="667966at2"/>
<dbReference type="Pfam" id="PF00027">
    <property type="entry name" value="cNMP_binding"/>
    <property type="match status" value="1"/>
</dbReference>
<evidence type="ECO:0000259" key="4">
    <source>
        <dbReference type="PROSITE" id="PS50042"/>
    </source>
</evidence>
<dbReference type="PROSITE" id="PS50042">
    <property type="entry name" value="CNMP_BINDING_3"/>
    <property type="match status" value="1"/>
</dbReference>
<evidence type="ECO:0000313" key="6">
    <source>
        <dbReference type="EMBL" id="QHI35690.1"/>
    </source>
</evidence>
<protein>
    <submittedName>
        <fullName evidence="6">cAMP-activated global transcriptional regulator CRP</fullName>
    </submittedName>
</protein>
<dbReference type="KEGG" id="kan:IMCC3317_10370"/>
<keyword evidence="7" id="KW-1185">Reference proteome</keyword>
<dbReference type="Pfam" id="PF13545">
    <property type="entry name" value="HTH_Crp_2"/>
    <property type="match status" value="1"/>
</dbReference>
<accession>A0A7L4ZGP7</accession>
<dbReference type="RefSeq" id="WP_160128416.1">
    <property type="nucleotide sequence ID" value="NZ_CP019288.1"/>
</dbReference>
<dbReference type="PANTHER" id="PTHR24567:SF28">
    <property type="entry name" value="LISTERIOLYSIN REGULATORY PROTEIN"/>
    <property type="match status" value="1"/>
</dbReference>
<keyword evidence="3" id="KW-0804">Transcription</keyword>
<keyword evidence="2" id="KW-0238">DNA-binding</keyword>
<dbReference type="Gene3D" id="2.60.120.10">
    <property type="entry name" value="Jelly Rolls"/>
    <property type="match status" value="1"/>
</dbReference>
<dbReference type="InterPro" id="IPR036390">
    <property type="entry name" value="WH_DNA-bd_sf"/>
</dbReference>
<dbReference type="SMART" id="SM00100">
    <property type="entry name" value="cNMP"/>
    <property type="match status" value="1"/>
</dbReference>
<dbReference type="PROSITE" id="PS51063">
    <property type="entry name" value="HTH_CRP_2"/>
    <property type="match status" value="1"/>
</dbReference>
<evidence type="ECO:0000259" key="5">
    <source>
        <dbReference type="PROSITE" id="PS51063"/>
    </source>
</evidence>
<proteinExistence type="predicted"/>
<dbReference type="CDD" id="cd00038">
    <property type="entry name" value="CAP_ED"/>
    <property type="match status" value="1"/>
</dbReference>
<dbReference type="InterPro" id="IPR018490">
    <property type="entry name" value="cNMP-bd_dom_sf"/>
</dbReference>
<dbReference type="AlphaFoldDB" id="A0A7L4ZGP7"/>
<dbReference type="EMBL" id="CP019288">
    <property type="protein sequence ID" value="QHI35690.1"/>
    <property type="molecule type" value="Genomic_DNA"/>
</dbReference>